<keyword evidence="9" id="KW-1185">Reference proteome</keyword>
<dbReference type="AlphaFoldDB" id="A0A803KXN6"/>
<dbReference type="Proteomes" id="UP000596660">
    <property type="component" value="Unplaced"/>
</dbReference>
<dbReference type="SUPFAM" id="SSF54695">
    <property type="entry name" value="POZ domain"/>
    <property type="match status" value="1"/>
</dbReference>
<dbReference type="InterPro" id="IPR000210">
    <property type="entry name" value="BTB/POZ_dom"/>
</dbReference>
<feature type="compositionally biased region" description="Polar residues" evidence="5">
    <location>
        <begin position="564"/>
        <end position="583"/>
    </location>
</feature>
<keyword evidence="2" id="KW-0833">Ubl conjugation pathway</keyword>
<reference evidence="8" key="2">
    <citation type="submission" date="2021-03" db="UniProtKB">
        <authorList>
            <consortium name="EnsemblPlants"/>
        </authorList>
    </citation>
    <scope>IDENTIFICATION</scope>
</reference>
<reference evidence="8" key="1">
    <citation type="journal article" date="2017" name="Nature">
        <title>The genome of Chenopodium quinoa.</title>
        <authorList>
            <person name="Jarvis D.E."/>
            <person name="Ho Y.S."/>
            <person name="Lightfoot D.J."/>
            <person name="Schmoeckel S.M."/>
            <person name="Li B."/>
            <person name="Borm T.J.A."/>
            <person name="Ohyanagi H."/>
            <person name="Mineta K."/>
            <person name="Michell C.T."/>
            <person name="Saber N."/>
            <person name="Kharbatia N.M."/>
            <person name="Rupper R.R."/>
            <person name="Sharp A.R."/>
            <person name="Dally N."/>
            <person name="Boughton B.A."/>
            <person name="Woo Y.H."/>
            <person name="Gao G."/>
            <person name="Schijlen E.G.W.M."/>
            <person name="Guo X."/>
            <person name="Momin A.A."/>
            <person name="Negrao S."/>
            <person name="Al-Babili S."/>
            <person name="Gehring C."/>
            <person name="Roessner U."/>
            <person name="Jung C."/>
            <person name="Murphy K."/>
            <person name="Arold S.T."/>
            <person name="Gojobori T."/>
            <person name="van der Linden C.G."/>
            <person name="van Loo E.N."/>
            <person name="Jellen E.N."/>
            <person name="Maughan P.J."/>
            <person name="Tester M."/>
        </authorList>
    </citation>
    <scope>NUCLEOTIDE SEQUENCE [LARGE SCALE GENOMIC DNA]</scope>
    <source>
        <strain evidence="8">cv. PI 614886</strain>
    </source>
</reference>
<feature type="region of interest" description="Disordered" evidence="5">
    <location>
        <begin position="561"/>
        <end position="583"/>
    </location>
</feature>
<feature type="region of interest" description="Disordered" evidence="5">
    <location>
        <begin position="1"/>
        <end position="21"/>
    </location>
</feature>
<dbReference type="UniPathway" id="UPA00143"/>
<dbReference type="Gramene" id="AUR62003795-RA">
    <property type="protein sequence ID" value="AUR62003795-RA:cds"/>
    <property type="gene ID" value="AUR62003795"/>
</dbReference>
<dbReference type="PROSITE" id="PS50097">
    <property type="entry name" value="BTB"/>
    <property type="match status" value="1"/>
</dbReference>
<comment type="pathway">
    <text evidence="1">Protein modification; protein ubiquitination.</text>
</comment>
<dbReference type="InterPro" id="IPR027356">
    <property type="entry name" value="NPH3_dom"/>
</dbReference>
<dbReference type="EnsemblPlants" id="AUR62003795-RA">
    <property type="protein sequence ID" value="AUR62003795-RA:cds"/>
    <property type="gene ID" value="AUR62003795"/>
</dbReference>
<dbReference type="PROSITE" id="PS51649">
    <property type="entry name" value="NPH3"/>
    <property type="match status" value="1"/>
</dbReference>
<evidence type="ECO:0000313" key="8">
    <source>
        <dbReference type="EnsemblPlants" id="AUR62003795-RA:cds"/>
    </source>
</evidence>
<feature type="region of interest" description="Disordered" evidence="5">
    <location>
        <begin position="474"/>
        <end position="497"/>
    </location>
</feature>
<evidence type="ECO:0000313" key="9">
    <source>
        <dbReference type="Proteomes" id="UP000596660"/>
    </source>
</evidence>
<accession>A0A803KXN6</accession>
<dbReference type="InterPro" id="IPR011333">
    <property type="entry name" value="SKP1/BTB/POZ_sf"/>
</dbReference>
<sequence>MKSPVPAVEAKSQESDSNNADQIILPTRINNVDYTFEKNGNSWFVTSDIQTDLSIQIEENTFHMHKYALLTKSGYISRVAFQPTSSSLEHNIKLDNFPGGPAAFEEVAKFCYGLPIDLGPNNVAPLRCASEYLEMTEEFEDGNLISKTEAFLTFIVLASWRDSVIVLKACEKLSPWAENLQIVRRCCDSISWKAFQDKNELVDDEAWWFDDITTLRIDHFGRIIAALKSKGTKPDIIGSCIKHYAEKWLPSMDGNVEGKGRHCYAKSERHFSIISGMNQEGDISQNKEQKMIIESIISILPPQKEAVSCKFLLWMLNMAMIYSATPALISELEKRVGSVLQDADVQDLLIPRYHNKDRGKLIKTEELEVSKLLDNYLAEIATDPNLTISKFQVLAEALPANTRLCHDGLYRSIDTYLKSHPSLMEQERRRLCRIMNCQRLSLDACMHVAQNDRLPLKTVIQVLFSEQVKMRAAMQSKEQTTDGNDRENDESWSTTKKEMTTLRTELEIVKDRMSELQRDYSELQQEYIKQINKQRSNSGWIFRWKKIKNLSFFTEKAMEDIGDQQISNQERSTPNTGRRQSIH</sequence>
<dbReference type="InterPro" id="IPR043454">
    <property type="entry name" value="NPH3/RPT2-like"/>
</dbReference>
<evidence type="ECO:0000259" key="6">
    <source>
        <dbReference type="PROSITE" id="PS50097"/>
    </source>
</evidence>
<feature type="domain" description="BTB" evidence="6">
    <location>
        <begin position="51"/>
        <end position="120"/>
    </location>
</feature>
<dbReference type="PANTHER" id="PTHR32370">
    <property type="entry name" value="OS12G0117600 PROTEIN"/>
    <property type="match status" value="1"/>
</dbReference>
<evidence type="ECO:0000256" key="4">
    <source>
        <dbReference type="SAM" id="Coils"/>
    </source>
</evidence>
<comment type="similarity">
    <text evidence="3">Belongs to the NPH3 family.</text>
</comment>
<dbReference type="Gene3D" id="3.30.710.10">
    <property type="entry name" value="Potassium Channel Kv1.1, Chain A"/>
    <property type="match status" value="1"/>
</dbReference>
<dbReference type="Pfam" id="PF00651">
    <property type="entry name" value="BTB"/>
    <property type="match status" value="1"/>
</dbReference>
<name>A0A803KXN6_CHEQI</name>
<keyword evidence="4" id="KW-0175">Coiled coil</keyword>
<evidence type="ECO:0000256" key="1">
    <source>
        <dbReference type="ARBA" id="ARBA00004906"/>
    </source>
</evidence>
<feature type="coiled-coil region" evidence="4">
    <location>
        <begin position="499"/>
        <end position="533"/>
    </location>
</feature>
<organism evidence="8 9">
    <name type="scientific">Chenopodium quinoa</name>
    <name type="common">Quinoa</name>
    <dbReference type="NCBI Taxonomy" id="63459"/>
    <lineage>
        <taxon>Eukaryota</taxon>
        <taxon>Viridiplantae</taxon>
        <taxon>Streptophyta</taxon>
        <taxon>Embryophyta</taxon>
        <taxon>Tracheophyta</taxon>
        <taxon>Spermatophyta</taxon>
        <taxon>Magnoliopsida</taxon>
        <taxon>eudicotyledons</taxon>
        <taxon>Gunneridae</taxon>
        <taxon>Pentapetalae</taxon>
        <taxon>Caryophyllales</taxon>
        <taxon>Chenopodiaceae</taxon>
        <taxon>Chenopodioideae</taxon>
        <taxon>Atripliceae</taxon>
        <taxon>Chenopodium</taxon>
    </lineage>
</organism>
<evidence type="ECO:0000256" key="5">
    <source>
        <dbReference type="SAM" id="MobiDB-lite"/>
    </source>
</evidence>
<dbReference type="OMA" id="NDSHDIP"/>
<protein>
    <submittedName>
        <fullName evidence="8">Uncharacterized protein</fullName>
    </submittedName>
</protein>
<evidence type="ECO:0000256" key="3">
    <source>
        <dbReference type="PROSITE-ProRule" id="PRU00982"/>
    </source>
</evidence>
<proteinExistence type="inferred from homology"/>
<evidence type="ECO:0000259" key="7">
    <source>
        <dbReference type="PROSITE" id="PS51649"/>
    </source>
</evidence>
<dbReference type="Pfam" id="PF03000">
    <property type="entry name" value="NPH3"/>
    <property type="match status" value="2"/>
</dbReference>
<feature type="domain" description="NPH3" evidence="7">
    <location>
        <begin position="206"/>
        <end position="469"/>
    </location>
</feature>
<dbReference type="GO" id="GO:0016567">
    <property type="term" value="P:protein ubiquitination"/>
    <property type="evidence" value="ECO:0007669"/>
    <property type="project" value="UniProtKB-UniPathway"/>
</dbReference>
<evidence type="ECO:0000256" key="2">
    <source>
        <dbReference type="ARBA" id="ARBA00022786"/>
    </source>
</evidence>